<gene>
    <name evidence="2" type="ORF">B0H17DRAFT_1204767</name>
</gene>
<sequence>MPRVFKATQACPPPLTRNALAAEERIRLVRSSRKIQTLLGETPHFLENAPPTFDPGMLKASSLDTSAGNAILHPGGTALRRCAMTTGETPASRGHVHSSSMVQHPARLVGPKSRHSSSTVPPVSRPLLLLRVQTEPKPPQQHFLDAALNLGPSFPELVVAAWSPPTSTGERSKKLDRVARTLGEAVPPELVFPPARGRSLNPIRSVPAPNSPTPKNGGISYNRTSSSIGSYRQRPALDSPTFAPNNPVTARISHNRSSSSLASYRHRPALDSPTFAPNNPLSGYISHNRSSSSIGSVRPRPRVGLPASPRPESTPSPISPSHAVLTSPQGWRGEWNEDMSEVIKRLRELRP</sequence>
<protein>
    <submittedName>
        <fullName evidence="2">Uncharacterized protein</fullName>
    </submittedName>
</protein>
<keyword evidence="3" id="KW-1185">Reference proteome</keyword>
<dbReference type="EMBL" id="JARKIE010000103">
    <property type="protein sequence ID" value="KAJ7684006.1"/>
    <property type="molecule type" value="Genomic_DNA"/>
</dbReference>
<organism evidence="2 3">
    <name type="scientific">Mycena rosella</name>
    <name type="common">Pink bonnet</name>
    <name type="synonym">Agaricus rosellus</name>
    <dbReference type="NCBI Taxonomy" id="1033263"/>
    <lineage>
        <taxon>Eukaryota</taxon>
        <taxon>Fungi</taxon>
        <taxon>Dikarya</taxon>
        <taxon>Basidiomycota</taxon>
        <taxon>Agaricomycotina</taxon>
        <taxon>Agaricomycetes</taxon>
        <taxon>Agaricomycetidae</taxon>
        <taxon>Agaricales</taxon>
        <taxon>Marasmiineae</taxon>
        <taxon>Mycenaceae</taxon>
        <taxon>Mycena</taxon>
    </lineage>
</organism>
<evidence type="ECO:0000313" key="2">
    <source>
        <dbReference type="EMBL" id="KAJ7684006.1"/>
    </source>
</evidence>
<feature type="compositionally biased region" description="Pro residues" evidence="1">
    <location>
        <begin position="308"/>
        <end position="318"/>
    </location>
</feature>
<accession>A0AAD7GFK7</accession>
<dbReference type="AlphaFoldDB" id="A0AAD7GFK7"/>
<proteinExistence type="predicted"/>
<feature type="region of interest" description="Disordered" evidence="1">
    <location>
        <begin position="189"/>
        <end position="263"/>
    </location>
</feature>
<feature type="compositionally biased region" description="Low complexity" evidence="1">
    <location>
        <begin position="282"/>
        <end position="298"/>
    </location>
</feature>
<dbReference type="Proteomes" id="UP001221757">
    <property type="component" value="Unassembled WGS sequence"/>
</dbReference>
<evidence type="ECO:0000313" key="3">
    <source>
        <dbReference type="Proteomes" id="UP001221757"/>
    </source>
</evidence>
<reference evidence="2" key="1">
    <citation type="submission" date="2023-03" db="EMBL/GenBank/DDBJ databases">
        <title>Massive genome expansion in bonnet fungi (Mycena s.s.) driven by repeated elements and novel gene families across ecological guilds.</title>
        <authorList>
            <consortium name="Lawrence Berkeley National Laboratory"/>
            <person name="Harder C.B."/>
            <person name="Miyauchi S."/>
            <person name="Viragh M."/>
            <person name="Kuo A."/>
            <person name="Thoen E."/>
            <person name="Andreopoulos B."/>
            <person name="Lu D."/>
            <person name="Skrede I."/>
            <person name="Drula E."/>
            <person name="Henrissat B."/>
            <person name="Morin E."/>
            <person name="Kohler A."/>
            <person name="Barry K."/>
            <person name="LaButti K."/>
            <person name="Morin E."/>
            <person name="Salamov A."/>
            <person name="Lipzen A."/>
            <person name="Mereny Z."/>
            <person name="Hegedus B."/>
            <person name="Baldrian P."/>
            <person name="Stursova M."/>
            <person name="Weitz H."/>
            <person name="Taylor A."/>
            <person name="Grigoriev I.V."/>
            <person name="Nagy L.G."/>
            <person name="Martin F."/>
            <person name="Kauserud H."/>
        </authorList>
    </citation>
    <scope>NUCLEOTIDE SEQUENCE</scope>
    <source>
        <strain evidence="2">CBHHK067</strain>
    </source>
</reference>
<name>A0AAD7GFK7_MYCRO</name>
<feature type="region of interest" description="Disordered" evidence="1">
    <location>
        <begin position="281"/>
        <end position="333"/>
    </location>
</feature>
<feature type="compositionally biased region" description="Polar residues" evidence="1">
    <location>
        <begin position="219"/>
        <end position="230"/>
    </location>
</feature>
<comment type="caution">
    <text evidence="2">The sequence shown here is derived from an EMBL/GenBank/DDBJ whole genome shotgun (WGS) entry which is preliminary data.</text>
</comment>
<evidence type="ECO:0000256" key="1">
    <source>
        <dbReference type="SAM" id="MobiDB-lite"/>
    </source>
</evidence>